<sequence length="80" mass="9737">MRDPEYLLLKTMLNSNRCLFKKGDIEFPEYLENHLLIMNKLKKSIIKMEENDYNFLKNIETDKSIEKFRKGIHIVRYNLN</sequence>
<name>A0A1M4ZFH6_9FLAO</name>
<evidence type="ECO:0000313" key="1">
    <source>
        <dbReference type="EMBL" id="SHF16552.1"/>
    </source>
</evidence>
<evidence type="ECO:0000313" key="2">
    <source>
        <dbReference type="Proteomes" id="UP000184108"/>
    </source>
</evidence>
<dbReference type="AlphaFoldDB" id="A0A1M4ZFH6"/>
<dbReference type="EMBL" id="FQVE01000002">
    <property type="protein sequence ID" value="SHF16552.1"/>
    <property type="molecule type" value="Genomic_DNA"/>
</dbReference>
<protein>
    <submittedName>
        <fullName evidence="1">Uncharacterized protein</fullName>
    </submittedName>
</protein>
<gene>
    <name evidence="1" type="ORF">SAMN02787073_1578</name>
</gene>
<accession>A0A1M4ZFH6</accession>
<proteinExistence type="predicted"/>
<dbReference type="Proteomes" id="UP000184108">
    <property type="component" value="Unassembled WGS sequence"/>
</dbReference>
<organism evidence="1 2">
    <name type="scientific">Chryseobacterium vrystaatense</name>
    <dbReference type="NCBI Taxonomy" id="307480"/>
    <lineage>
        <taxon>Bacteria</taxon>
        <taxon>Pseudomonadati</taxon>
        <taxon>Bacteroidota</taxon>
        <taxon>Flavobacteriia</taxon>
        <taxon>Flavobacteriales</taxon>
        <taxon>Weeksellaceae</taxon>
        <taxon>Chryseobacterium group</taxon>
        <taxon>Chryseobacterium</taxon>
    </lineage>
</organism>
<reference evidence="2" key="1">
    <citation type="submission" date="2016-11" db="EMBL/GenBank/DDBJ databases">
        <authorList>
            <person name="Varghese N."/>
            <person name="Submissions S."/>
        </authorList>
    </citation>
    <scope>NUCLEOTIDE SEQUENCE [LARGE SCALE GENOMIC DNA]</scope>
    <source>
        <strain evidence="2">YR203</strain>
    </source>
</reference>